<dbReference type="InterPro" id="IPR012106">
    <property type="entry name" value="Phage_Mu_Gp1"/>
</dbReference>
<evidence type="ECO:0000313" key="2">
    <source>
        <dbReference type="EMBL" id="KJZ07601.1"/>
    </source>
</evidence>
<name>A0A0F4QIZ9_9GAMM</name>
<protein>
    <submittedName>
        <fullName evidence="2">Phage scaffold protein</fullName>
    </submittedName>
</protein>
<dbReference type="PATRIC" id="fig|43658.5.peg.3157"/>
<keyword evidence="3" id="KW-1185">Reference proteome</keyword>
<feature type="coiled-coil region" evidence="1">
    <location>
        <begin position="234"/>
        <end position="290"/>
    </location>
</feature>
<keyword evidence="1" id="KW-0175">Coiled coil</keyword>
<gene>
    <name evidence="2" type="ORF">TW77_14925</name>
</gene>
<evidence type="ECO:0000313" key="3">
    <source>
        <dbReference type="Proteomes" id="UP000033452"/>
    </source>
</evidence>
<organism evidence="2 3">
    <name type="scientific">Pseudoalteromonas rubra</name>
    <dbReference type="NCBI Taxonomy" id="43658"/>
    <lineage>
        <taxon>Bacteria</taxon>
        <taxon>Pseudomonadati</taxon>
        <taxon>Pseudomonadota</taxon>
        <taxon>Gammaproteobacteria</taxon>
        <taxon>Alteromonadales</taxon>
        <taxon>Pseudoalteromonadaceae</taxon>
        <taxon>Pseudoalteromonas</taxon>
    </lineage>
</organism>
<dbReference type="PIRSF" id="PIRSF016624">
    <property type="entry name" value="Mu_prophg_I"/>
    <property type="match status" value="1"/>
</dbReference>
<proteinExistence type="predicted"/>
<evidence type="ECO:0000256" key="1">
    <source>
        <dbReference type="SAM" id="Coils"/>
    </source>
</evidence>
<comment type="caution">
    <text evidence="2">The sequence shown here is derived from an EMBL/GenBank/DDBJ whole genome shotgun (WGS) entry which is preliminary data.</text>
</comment>
<dbReference type="Proteomes" id="UP000033452">
    <property type="component" value="Unassembled WGS sequence"/>
</dbReference>
<reference evidence="2 3" key="1">
    <citation type="journal article" date="2015" name="BMC Genomics">
        <title>Genome mining reveals unlocked bioactive potential of marine Gram-negative bacteria.</title>
        <authorList>
            <person name="Machado H."/>
            <person name="Sonnenschein E.C."/>
            <person name="Melchiorsen J."/>
            <person name="Gram L."/>
        </authorList>
    </citation>
    <scope>NUCLEOTIDE SEQUENCE [LARGE SCALE GENOMIC DNA]</scope>
    <source>
        <strain evidence="2 3">S2471</strain>
    </source>
</reference>
<accession>A0A0F4QIZ9</accession>
<dbReference type="AlphaFoldDB" id="A0A0F4QIZ9"/>
<sequence>MLHTDVNSLAVLSAITEGNLGIAVCSLENITIDDQGRSPRVQLMPDGQFKARDGRPEDVPTGYWLLDDIAFQTLMAFASQRKNDYHFDYEHQTLKTEENGQPAPASGWFTATALEYVPGEGLFALNVQWTQKAADMIRSDEYRYISPVFHYNKQTGRPVKLRHFALTNDPAVDGMEKVIALKAQSDTGVTPMNEAQKLLAALGITVADGDTITDAHYTQATTAVAALKTKAEQVDAVNTQLTKTNEQVAALKAKPGGEVDLEKYVPIEVAQGYQQELAALRSQNNGLSVDQAIEKARKDGRIIAAEEDHLKALANQKGFAALKANLDARSPIAALTTQQTTQVKLPDDKKTGIAALSTEDKYAADQLGISYKDYAKLKEDDQ</sequence>
<dbReference type="EMBL" id="JXYA01000034">
    <property type="protein sequence ID" value="KJZ07601.1"/>
    <property type="molecule type" value="Genomic_DNA"/>
</dbReference>
<dbReference type="Pfam" id="PF10123">
    <property type="entry name" value="Mu-like_Pro"/>
    <property type="match status" value="1"/>
</dbReference>